<gene>
    <name evidence="3" type="ORF">EDC39_102126</name>
</gene>
<keyword evidence="4" id="KW-1185">Reference proteome</keyword>
<evidence type="ECO:0000259" key="2">
    <source>
        <dbReference type="Pfam" id="PF13439"/>
    </source>
</evidence>
<dbReference type="Proteomes" id="UP000324159">
    <property type="component" value="Unassembled WGS sequence"/>
</dbReference>
<organism evidence="3 4">
    <name type="scientific">Geothermobacter ehrlichii</name>
    <dbReference type="NCBI Taxonomy" id="213224"/>
    <lineage>
        <taxon>Bacteria</taxon>
        <taxon>Pseudomonadati</taxon>
        <taxon>Thermodesulfobacteriota</taxon>
        <taxon>Desulfuromonadia</taxon>
        <taxon>Desulfuromonadales</taxon>
        <taxon>Geothermobacteraceae</taxon>
        <taxon>Geothermobacter</taxon>
    </lineage>
</organism>
<dbReference type="CDD" id="cd03802">
    <property type="entry name" value="GT4_AviGT4-like"/>
    <property type="match status" value="1"/>
</dbReference>
<dbReference type="Pfam" id="PF00534">
    <property type="entry name" value="Glycos_transf_1"/>
    <property type="match status" value="1"/>
</dbReference>
<dbReference type="InterPro" id="IPR001296">
    <property type="entry name" value="Glyco_trans_1"/>
</dbReference>
<comment type="caution">
    <text evidence="3">The sequence shown here is derived from an EMBL/GenBank/DDBJ whole genome shotgun (WGS) entry which is preliminary data.</text>
</comment>
<dbReference type="OrthoDB" id="9767517at2"/>
<dbReference type="RefSeq" id="WP_148894860.1">
    <property type="nucleotide sequence ID" value="NZ_VNIB01000002.1"/>
</dbReference>
<reference evidence="3 4" key="1">
    <citation type="submission" date="2019-07" db="EMBL/GenBank/DDBJ databases">
        <title>Genomic Encyclopedia of Type Strains, Phase IV (KMG-IV): sequencing the most valuable type-strain genomes for metagenomic binning, comparative biology and taxonomic classification.</title>
        <authorList>
            <person name="Goeker M."/>
        </authorList>
    </citation>
    <scope>NUCLEOTIDE SEQUENCE [LARGE SCALE GENOMIC DNA]</scope>
    <source>
        <strain evidence="3 4">SS015</strain>
    </source>
</reference>
<feature type="domain" description="Glycosyltransferase subfamily 4-like N-terminal" evidence="2">
    <location>
        <begin position="18"/>
        <end position="123"/>
    </location>
</feature>
<name>A0A5D3WM82_9BACT</name>
<feature type="domain" description="Glycosyl transferase family 1" evidence="1">
    <location>
        <begin position="171"/>
        <end position="294"/>
    </location>
</feature>
<protein>
    <submittedName>
        <fullName evidence="3">Glycosyltransferase involved in cell wall biosynthesis</fullName>
    </submittedName>
</protein>
<dbReference type="Pfam" id="PF13439">
    <property type="entry name" value="Glyco_transf_4"/>
    <property type="match status" value="1"/>
</dbReference>
<evidence type="ECO:0000313" key="4">
    <source>
        <dbReference type="Proteomes" id="UP000324159"/>
    </source>
</evidence>
<evidence type="ECO:0000313" key="3">
    <source>
        <dbReference type="EMBL" id="TYO99603.1"/>
    </source>
</evidence>
<dbReference type="PANTHER" id="PTHR12526:SF595">
    <property type="entry name" value="BLL5217 PROTEIN"/>
    <property type="match status" value="1"/>
</dbReference>
<dbReference type="SUPFAM" id="SSF53756">
    <property type="entry name" value="UDP-Glycosyltransferase/glycogen phosphorylase"/>
    <property type="match status" value="1"/>
</dbReference>
<dbReference type="InterPro" id="IPR028098">
    <property type="entry name" value="Glyco_trans_4-like_N"/>
</dbReference>
<dbReference type="AlphaFoldDB" id="A0A5D3WM82"/>
<accession>A0A5D3WM82</accession>
<sequence>MKIAQVSPLYESVPPKCYGGTERVVSYLTEELVRRGHDVTLFASGDSQTGARLVACAPEALRLAGCRDPLAMHLCMLEEVARHVEEFDVVHFHVDYLHFPLSRRSNVTQLTTLHGRLDIPELQPLFREYRDMPLVSISDAQRHPLPFANWIGTVYHGLPRELYRFRPQPGTYLAFLGRISPEKRPDRAIIIARRAGIPLKIAAKVDKADQDYFEQIIRPLLDHPLVEFVGEINDREKEEFLGGALALLFPIDWPEPFGLVMIEAMACGTPVIAFRNGSVPEVMVDGVTGYIVDDLETAIRRVGEIDRLDRTRCRRVFEERFSTPAMADAYLRLYRQLCELGRPTRPQPSPQTIQRVA</sequence>
<keyword evidence="3" id="KW-0808">Transferase</keyword>
<evidence type="ECO:0000259" key="1">
    <source>
        <dbReference type="Pfam" id="PF00534"/>
    </source>
</evidence>
<dbReference type="PANTHER" id="PTHR12526">
    <property type="entry name" value="GLYCOSYLTRANSFERASE"/>
    <property type="match status" value="1"/>
</dbReference>
<dbReference type="Gene3D" id="3.40.50.2000">
    <property type="entry name" value="Glycogen Phosphorylase B"/>
    <property type="match status" value="2"/>
</dbReference>
<dbReference type="EMBL" id="VNIB01000002">
    <property type="protein sequence ID" value="TYO99603.1"/>
    <property type="molecule type" value="Genomic_DNA"/>
</dbReference>
<proteinExistence type="predicted"/>
<dbReference type="GO" id="GO:0016757">
    <property type="term" value="F:glycosyltransferase activity"/>
    <property type="evidence" value="ECO:0007669"/>
    <property type="project" value="InterPro"/>
</dbReference>